<reference evidence="3" key="1">
    <citation type="submission" date="2015-08" db="EMBL/GenBank/DDBJ databases">
        <authorList>
            <person name="Babu N.S."/>
            <person name="Beckwith C.J."/>
            <person name="Beseler K.G."/>
            <person name="Brison A."/>
            <person name="Carone J.V."/>
            <person name="Caskin T.P."/>
            <person name="Diamond M."/>
            <person name="Durham M.E."/>
            <person name="Foxe J.M."/>
            <person name="Go M."/>
            <person name="Henderson B.A."/>
            <person name="Jones I.B."/>
            <person name="McGettigan J.A."/>
            <person name="Micheletti S.J."/>
            <person name="Nasrallah M.E."/>
            <person name="Ortiz D."/>
            <person name="Piller C.R."/>
            <person name="Privatt S.R."/>
            <person name="Schneider S.L."/>
            <person name="Sharp S."/>
            <person name="Smith T.C."/>
            <person name="Stanton J.D."/>
            <person name="Ullery H.E."/>
            <person name="Wilson R.J."/>
            <person name="Serrano M.G."/>
            <person name="Buck G."/>
            <person name="Lee V."/>
            <person name="Wang Y."/>
            <person name="Carvalho R."/>
            <person name="Voegtly L."/>
            <person name="Shi R."/>
            <person name="Duckworth R."/>
            <person name="Johnson A."/>
            <person name="Loviza R."/>
            <person name="Walstead R."/>
            <person name="Shah Z."/>
            <person name="Kiflezghi M."/>
            <person name="Wade K."/>
            <person name="Ball S.L."/>
            <person name="Bradley K.W."/>
            <person name="Asai D.J."/>
            <person name="Bowman C.A."/>
            <person name="Russell D.A."/>
            <person name="Pope W.H."/>
            <person name="Jacobs-Sera D."/>
            <person name="Hendrix R.W."/>
            <person name="Hatfull G.F."/>
        </authorList>
    </citation>
    <scope>NUCLEOTIDE SEQUENCE</scope>
</reference>
<keyword evidence="2" id="KW-1133">Transmembrane helix</keyword>
<sequence length="689" mass="74086">MYRRDFAIVVLSASALYFSLQREGSFHFQKAWYHTFEDASDLFAAAPYPSPKPLAVDLNGDGKPEVLVAAPNGQVQLLAPARPGDGFARVRVLSAAEVEPDNNMPLLALATGYLTPEPKELVRAPRKQVVVLLTSSLTLHCLDHNLRPLWSQRLAPSFPARATHGEVALHVSHHSVSKGDRGLVVLGAGVTHAAAAGRKLRDGALEEALLGEGLERINRGFGKDGAASSEDGSKDVLHNLSAAPRQFNYFAFEGGKGELRWKHEASDFKRDLGALQDGLSDRFSFHVTAEQAAAREYGEESCRAFRTSVLEALPHSWQGSWDTALHLAHFQRQKRGKGEQKADLARLAREDGGAGSFPAQRTGLKLGGSPPNALAGLLRGRKAGEEVSPNVLVAHLREGIEVVHLFSGRVVCRLHLPSPGLHIDVNGDGVPDHIVARGGDPLEDVDEDESSAGHTHLGPCSAVARTGIPARAPLFNATICDAVPHARLARASQGRVEVAQPMALPLPGPDGEYPEPIRQRHMTVYLHSQGEVTALDAEGDLLWKETVDATWTGIGPFDPEEDEGEVPTLRPLPLHTHGLPTAILAAGTLHGYVLDMDGRVLDSMVLPSVPAQPLLVADWNFDGLNDIMLLGHHGVFGWAQVRRPGALSYATLVAALIVIMVGVFVSQAREEGPSTKAHRPRGRSTDQAA</sequence>
<name>A0A1D1ZNW3_AUXPR</name>
<dbReference type="Pfam" id="PF01839">
    <property type="entry name" value="FG-GAP"/>
    <property type="match status" value="1"/>
</dbReference>
<keyword evidence="2" id="KW-0472">Membrane</keyword>
<dbReference type="AlphaFoldDB" id="A0A1D1ZNW3"/>
<evidence type="ECO:0000313" key="3">
    <source>
        <dbReference type="EMBL" id="JAT68666.1"/>
    </source>
</evidence>
<dbReference type="InterPro" id="IPR013517">
    <property type="entry name" value="FG-GAP"/>
</dbReference>
<organism evidence="3">
    <name type="scientific">Auxenochlorella protothecoides</name>
    <name type="common">Green microalga</name>
    <name type="synonym">Chlorella protothecoides</name>
    <dbReference type="NCBI Taxonomy" id="3075"/>
    <lineage>
        <taxon>Eukaryota</taxon>
        <taxon>Viridiplantae</taxon>
        <taxon>Chlorophyta</taxon>
        <taxon>core chlorophytes</taxon>
        <taxon>Trebouxiophyceae</taxon>
        <taxon>Chlorellales</taxon>
        <taxon>Chlorellaceae</taxon>
        <taxon>Auxenochlorella</taxon>
    </lineage>
</organism>
<feature type="transmembrane region" description="Helical" evidence="2">
    <location>
        <begin position="646"/>
        <end position="666"/>
    </location>
</feature>
<protein>
    <recommendedName>
        <fullName evidence="4">FG-GAP repeat-containing protein</fullName>
    </recommendedName>
</protein>
<evidence type="ECO:0000256" key="1">
    <source>
        <dbReference type="SAM" id="MobiDB-lite"/>
    </source>
</evidence>
<keyword evidence="2" id="KW-0812">Transmembrane</keyword>
<feature type="region of interest" description="Disordered" evidence="1">
    <location>
        <begin position="670"/>
        <end position="689"/>
    </location>
</feature>
<accession>A0A1D1ZNW3</accession>
<evidence type="ECO:0000256" key="2">
    <source>
        <dbReference type="SAM" id="Phobius"/>
    </source>
</evidence>
<dbReference type="PANTHER" id="PTHR34284">
    <property type="entry name" value="FG-GAP REPEAT-CONTAINING PROTEIN"/>
    <property type="match status" value="1"/>
</dbReference>
<proteinExistence type="predicted"/>
<gene>
    <name evidence="3" type="ORF">g.72478</name>
</gene>
<dbReference type="PANTHER" id="PTHR34284:SF1">
    <property type="entry name" value="FG-GAP REPEAT-CONTAINING PROTEIN"/>
    <property type="match status" value="1"/>
</dbReference>
<evidence type="ECO:0008006" key="4">
    <source>
        <dbReference type="Google" id="ProtNLM"/>
    </source>
</evidence>
<dbReference type="EMBL" id="GDKF01009956">
    <property type="protein sequence ID" value="JAT68666.1"/>
    <property type="molecule type" value="Transcribed_RNA"/>
</dbReference>